<keyword evidence="1" id="KW-1133">Transmembrane helix</keyword>
<feature type="transmembrane region" description="Helical" evidence="1">
    <location>
        <begin position="15"/>
        <end position="35"/>
    </location>
</feature>
<evidence type="ECO:0000256" key="1">
    <source>
        <dbReference type="SAM" id="Phobius"/>
    </source>
</evidence>
<organism evidence="2">
    <name type="scientific">uncultured marine virus</name>
    <dbReference type="NCBI Taxonomy" id="186617"/>
    <lineage>
        <taxon>Viruses</taxon>
        <taxon>environmental samples</taxon>
    </lineage>
</organism>
<dbReference type="EMBL" id="KR029577">
    <property type="protein sequence ID" value="AKH45818.1"/>
    <property type="molecule type" value="Genomic_DNA"/>
</dbReference>
<name>A0A0F7L2Q6_9VIRU</name>
<keyword evidence="1" id="KW-0812">Transmembrane</keyword>
<sequence length="72" mass="7740">MIFSIPSLMVRPSTVSANSFSVVVSSIAVAIISGVSSRMGKPRCLLDLFAMCFRGRTPTIFLDRSLRSPSCA</sequence>
<proteinExistence type="predicted"/>
<accession>A0A0F7L2Q6</accession>
<evidence type="ECO:0000313" key="2">
    <source>
        <dbReference type="EMBL" id="AKH45818.1"/>
    </source>
</evidence>
<reference evidence="2" key="2">
    <citation type="submission" date="2015-03" db="EMBL/GenBank/DDBJ databases">
        <authorList>
            <person name="Chow C.-E.T."/>
            <person name="Winget D.M."/>
            <person name="White R.A.III."/>
            <person name="Hallam S.J."/>
            <person name="Suttle C.A."/>
        </authorList>
    </citation>
    <scope>NUCLEOTIDE SEQUENCE</scope>
    <source>
        <strain evidence="2">Anoxic3_1</strain>
    </source>
</reference>
<reference evidence="2" key="1">
    <citation type="journal article" date="2015" name="Front. Microbiol.">
        <title>Combining genomic sequencing methods to explore viral diversity and reveal potential virus-host interactions.</title>
        <authorList>
            <person name="Chow C.E."/>
            <person name="Winget D.M."/>
            <person name="White R.A.III."/>
            <person name="Hallam S.J."/>
            <person name="Suttle C.A."/>
        </authorList>
    </citation>
    <scope>NUCLEOTIDE SEQUENCE</scope>
    <source>
        <strain evidence="2">Anoxic3_1</strain>
    </source>
</reference>
<protein>
    <submittedName>
        <fullName evidence="2">Uncharacterized protein</fullName>
    </submittedName>
</protein>
<keyword evidence="1" id="KW-0472">Membrane</keyword>